<proteinExistence type="predicted"/>
<dbReference type="AlphaFoldDB" id="A0A0F9TQB8"/>
<name>A0A0F9TQB8_9ZZZZ</name>
<dbReference type="EMBL" id="LAZR01000284">
    <property type="protein sequence ID" value="KKN77152.1"/>
    <property type="molecule type" value="Genomic_DNA"/>
</dbReference>
<comment type="caution">
    <text evidence="1">The sequence shown here is derived from an EMBL/GenBank/DDBJ whole genome shotgun (WGS) entry which is preliminary data.</text>
</comment>
<gene>
    <name evidence="1" type="ORF">LCGC14_0363490</name>
</gene>
<evidence type="ECO:0000313" key="1">
    <source>
        <dbReference type="EMBL" id="KKN77152.1"/>
    </source>
</evidence>
<organism evidence="1">
    <name type="scientific">marine sediment metagenome</name>
    <dbReference type="NCBI Taxonomy" id="412755"/>
    <lineage>
        <taxon>unclassified sequences</taxon>
        <taxon>metagenomes</taxon>
        <taxon>ecological metagenomes</taxon>
    </lineage>
</organism>
<sequence>MIPDGEVGCKICNKSIYRIFVEHVQGHLDKGGMVGAKELKRMAVLQLKDLAKEYSTHHAGSKMDELSAKISVIKNRFNISDEEYAKIYHDAVNEI</sequence>
<accession>A0A0F9TQB8</accession>
<reference evidence="1" key="1">
    <citation type="journal article" date="2015" name="Nature">
        <title>Complex archaea that bridge the gap between prokaryotes and eukaryotes.</title>
        <authorList>
            <person name="Spang A."/>
            <person name="Saw J.H."/>
            <person name="Jorgensen S.L."/>
            <person name="Zaremba-Niedzwiedzka K."/>
            <person name="Martijn J."/>
            <person name="Lind A.E."/>
            <person name="van Eijk R."/>
            <person name="Schleper C."/>
            <person name="Guy L."/>
            <person name="Ettema T.J."/>
        </authorList>
    </citation>
    <scope>NUCLEOTIDE SEQUENCE</scope>
</reference>
<protein>
    <submittedName>
        <fullName evidence="1">Uncharacterized protein</fullName>
    </submittedName>
</protein>